<dbReference type="Proteomes" id="UP000682733">
    <property type="component" value="Unassembled WGS sequence"/>
</dbReference>
<feature type="domain" description="N-acetyltransferase" evidence="1">
    <location>
        <begin position="61"/>
        <end position="212"/>
    </location>
</feature>
<name>A0A814JCZ5_9BILA</name>
<keyword evidence="6" id="KW-1185">Reference proteome</keyword>
<comment type="caution">
    <text evidence="3">The sequence shown here is derived from an EMBL/GenBank/DDBJ whole genome shotgun (WGS) entry which is preliminary data.</text>
</comment>
<dbReference type="PROSITE" id="PS51186">
    <property type="entry name" value="GNAT"/>
    <property type="match status" value="1"/>
</dbReference>
<dbReference type="Pfam" id="PF00583">
    <property type="entry name" value="Acetyltransf_1"/>
    <property type="match status" value="1"/>
</dbReference>
<dbReference type="InterPro" id="IPR000182">
    <property type="entry name" value="GNAT_dom"/>
</dbReference>
<dbReference type="EMBL" id="CAJNOQ010003906">
    <property type="protein sequence ID" value="CAF1035154.1"/>
    <property type="molecule type" value="Genomic_DNA"/>
</dbReference>
<accession>A0A814JCZ5</accession>
<dbReference type="GO" id="GO:0016747">
    <property type="term" value="F:acyltransferase activity, transferring groups other than amino-acyl groups"/>
    <property type="evidence" value="ECO:0007669"/>
    <property type="project" value="InterPro"/>
</dbReference>
<proteinExistence type="predicted"/>
<reference evidence="3" key="1">
    <citation type="submission" date="2021-02" db="EMBL/GenBank/DDBJ databases">
        <authorList>
            <person name="Nowell W R."/>
        </authorList>
    </citation>
    <scope>NUCLEOTIDE SEQUENCE</scope>
</reference>
<dbReference type="Gene3D" id="3.40.630.30">
    <property type="match status" value="1"/>
</dbReference>
<evidence type="ECO:0000313" key="2">
    <source>
        <dbReference type="EMBL" id="CAF0854686.1"/>
    </source>
</evidence>
<gene>
    <name evidence="3" type="ORF">GPM918_LOCUS15487</name>
    <name evidence="2" type="ORF">OVA965_LOCUS7327</name>
    <name evidence="5" type="ORF">SRO942_LOCUS15487</name>
    <name evidence="4" type="ORF">TMI583_LOCUS7323</name>
</gene>
<evidence type="ECO:0000313" key="6">
    <source>
        <dbReference type="Proteomes" id="UP000663829"/>
    </source>
</evidence>
<dbReference type="EMBL" id="CAJNOK010002318">
    <property type="protein sequence ID" value="CAF0854686.1"/>
    <property type="molecule type" value="Genomic_DNA"/>
</dbReference>
<evidence type="ECO:0000313" key="5">
    <source>
        <dbReference type="EMBL" id="CAF3805803.1"/>
    </source>
</evidence>
<evidence type="ECO:0000259" key="1">
    <source>
        <dbReference type="PROSITE" id="PS51186"/>
    </source>
</evidence>
<dbReference type="InterPro" id="IPR016181">
    <property type="entry name" value="Acyl_CoA_acyltransferase"/>
</dbReference>
<dbReference type="SUPFAM" id="SSF55729">
    <property type="entry name" value="Acyl-CoA N-acyltransferases (Nat)"/>
    <property type="match status" value="1"/>
</dbReference>
<sequence>MPIIELGGIIETHERNGFSIELCFASYDYIDDLCNIVNWAYRGKPSATNSKETYSGWIGEEHLLSGTRILPYQLKEYIDKMEQNKENPDTIIIAAKFINTDIPHKKEIVGCIKVELYDSNLQPLEEKQDGTAIEIGLHAVDPDYQSKGIGTLVYNAAIRVSKEHMNAKRVYLHIIASKTNQIDLKIRQGFINTGRYVPFSDIDQFVPKVNRELLKFAVLTKTIE</sequence>
<dbReference type="OrthoDB" id="5689at2759"/>
<evidence type="ECO:0000313" key="4">
    <source>
        <dbReference type="EMBL" id="CAF3639873.1"/>
    </source>
</evidence>
<protein>
    <recommendedName>
        <fullName evidence="1">N-acetyltransferase domain-containing protein</fullName>
    </recommendedName>
</protein>
<dbReference type="Proteomes" id="UP000677228">
    <property type="component" value="Unassembled WGS sequence"/>
</dbReference>
<dbReference type="Proteomes" id="UP000681722">
    <property type="component" value="Unassembled WGS sequence"/>
</dbReference>
<dbReference type="AlphaFoldDB" id="A0A814JCZ5"/>
<organism evidence="3 6">
    <name type="scientific">Didymodactylos carnosus</name>
    <dbReference type="NCBI Taxonomy" id="1234261"/>
    <lineage>
        <taxon>Eukaryota</taxon>
        <taxon>Metazoa</taxon>
        <taxon>Spiralia</taxon>
        <taxon>Gnathifera</taxon>
        <taxon>Rotifera</taxon>
        <taxon>Eurotatoria</taxon>
        <taxon>Bdelloidea</taxon>
        <taxon>Philodinida</taxon>
        <taxon>Philodinidae</taxon>
        <taxon>Didymodactylos</taxon>
    </lineage>
</organism>
<dbReference type="CDD" id="cd04301">
    <property type="entry name" value="NAT_SF"/>
    <property type="match status" value="1"/>
</dbReference>
<dbReference type="EMBL" id="CAJOBA010002318">
    <property type="protein sequence ID" value="CAF3639873.1"/>
    <property type="molecule type" value="Genomic_DNA"/>
</dbReference>
<dbReference type="EMBL" id="CAJOBC010003906">
    <property type="protein sequence ID" value="CAF3805803.1"/>
    <property type="molecule type" value="Genomic_DNA"/>
</dbReference>
<evidence type="ECO:0000313" key="3">
    <source>
        <dbReference type="EMBL" id="CAF1035154.1"/>
    </source>
</evidence>
<dbReference type="Proteomes" id="UP000663829">
    <property type="component" value="Unassembled WGS sequence"/>
</dbReference>